<keyword evidence="7" id="KW-1185">Reference proteome</keyword>
<dbReference type="WBParaSite" id="SBAD_0000507101-mRNA-1">
    <property type="protein sequence ID" value="SBAD_0000507101-mRNA-1"/>
    <property type="gene ID" value="SBAD_0000507101"/>
</dbReference>
<gene>
    <name evidence="6" type="ORF">SBAD_LOCUS4872</name>
</gene>
<dbReference type="GO" id="GO:0005509">
    <property type="term" value="F:calcium ion binding"/>
    <property type="evidence" value="ECO:0007669"/>
    <property type="project" value="InterPro"/>
</dbReference>
<dbReference type="CDD" id="cd00054">
    <property type="entry name" value="EGF_CA"/>
    <property type="match status" value="1"/>
</dbReference>
<evidence type="ECO:0000313" key="6">
    <source>
        <dbReference type="EMBL" id="VDP05611.1"/>
    </source>
</evidence>
<dbReference type="PANTHER" id="PTHR24034:SF89">
    <property type="entry name" value="COMPLEMENT COMPONENT C1Q RECEPTOR"/>
    <property type="match status" value="1"/>
</dbReference>
<protein>
    <submittedName>
        <fullName evidence="8">EGF-like domain-containing protein</fullName>
    </submittedName>
</protein>
<evidence type="ECO:0000313" key="7">
    <source>
        <dbReference type="Proteomes" id="UP000270296"/>
    </source>
</evidence>
<sequence>MNCTKIAEVYVPCWKTVERFDDTYRGKPCNVKDPLACNPKLFEVCSFRGGFYGCTCPPNFSRLPDGRCKVANECFEPGMNDCSADAICIDEPESYRCECKPGYDDLSEDKVRFPGRICKKRSKISACSNRRESGVDCDKNSDCVDTPRGYSCVCRDGYVDVSEYFGRKAGRICRKGQLWFFLL</sequence>
<dbReference type="InterPro" id="IPR050751">
    <property type="entry name" value="ECM_structural_protein"/>
</dbReference>
<dbReference type="Gene3D" id="2.10.25.10">
    <property type="entry name" value="Laminin"/>
    <property type="match status" value="2"/>
</dbReference>
<evidence type="ECO:0000256" key="4">
    <source>
        <dbReference type="PROSITE-ProRule" id="PRU00076"/>
    </source>
</evidence>
<dbReference type="SUPFAM" id="SSF57184">
    <property type="entry name" value="Growth factor receptor domain"/>
    <property type="match status" value="1"/>
</dbReference>
<dbReference type="AlphaFoldDB" id="A0A183IMM6"/>
<dbReference type="OrthoDB" id="10060424at2759"/>
<dbReference type="SMART" id="SM00179">
    <property type="entry name" value="EGF_CA"/>
    <property type="match status" value="2"/>
</dbReference>
<dbReference type="InterPro" id="IPR049883">
    <property type="entry name" value="NOTCH1_EGF-like"/>
</dbReference>
<dbReference type="Proteomes" id="UP000270296">
    <property type="component" value="Unassembled WGS sequence"/>
</dbReference>
<feature type="domain" description="EGF-like" evidence="5">
    <location>
        <begin position="70"/>
        <end position="108"/>
    </location>
</feature>
<evidence type="ECO:0000256" key="2">
    <source>
        <dbReference type="ARBA" id="ARBA00022737"/>
    </source>
</evidence>
<dbReference type="InterPro" id="IPR009030">
    <property type="entry name" value="Growth_fac_rcpt_cys_sf"/>
</dbReference>
<proteinExistence type="predicted"/>
<reference evidence="8" key="1">
    <citation type="submission" date="2016-06" db="UniProtKB">
        <authorList>
            <consortium name="WormBaseParasite"/>
        </authorList>
    </citation>
    <scope>IDENTIFICATION</scope>
</reference>
<dbReference type="PROSITE" id="PS50026">
    <property type="entry name" value="EGF_3"/>
    <property type="match status" value="1"/>
</dbReference>
<organism evidence="8">
    <name type="scientific">Soboliphyme baturini</name>
    <dbReference type="NCBI Taxonomy" id="241478"/>
    <lineage>
        <taxon>Eukaryota</taxon>
        <taxon>Metazoa</taxon>
        <taxon>Ecdysozoa</taxon>
        <taxon>Nematoda</taxon>
        <taxon>Enoplea</taxon>
        <taxon>Dorylaimia</taxon>
        <taxon>Dioctophymatida</taxon>
        <taxon>Dioctophymatoidea</taxon>
        <taxon>Soboliphymatidae</taxon>
        <taxon>Soboliphyme</taxon>
    </lineage>
</organism>
<comment type="caution">
    <text evidence="4">Lacks conserved residue(s) required for the propagation of feature annotation.</text>
</comment>
<dbReference type="InterPro" id="IPR001881">
    <property type="entry name" value="EGF-like_Ca-bd_dom"/>
</dbReference>
<evidence type="ECO:0000256" key="1">
    <source>
        <dbReference type="ARBA" id="ARBA00022536"/>
    </source>
</evidence>
<dbReference type="PROSITE" id="PS00010">
    <property type="entry name" value="ASX_HYDROXYL"/>
    <property type="match status" value="1"/>
</dbReference>
<dbReference type="PANTHER" id="PTHR24034">
    <property type="entry name" value="EGF-LIKE DOMAIN-CONTAINING PROTEIN"/>
    <property type="match status" value="1"/>
</dbReference>
<dbReference type="SMART" id="SM00181">
    <property type="entry name" value="EGF"/>
    <property type="match status" value="2"/>
</dbReference>
<dbReference type="EMBL" id="UZAM01008601">
    <property type="protein sequence ID" value="VDP05611.1"/>
    <property type="molecule type" value="Genomic_DNA"/>
</dbReference>
<reference evidence="6 7" key="2">
    <citation type="submission" date="2018-11" db="EMBL/GenBank/DDBJ databases">
        <authorList>
            <consortium name="Pathogen Informatics"/>
        </authorList>
    </citation>
    <scope>NUCLEOTIDE SEQUENCE [LARGE SCALE GENOMIC DNA]</scope>
</reference>
<evidence type="ECO:0000313" key="8">
    <source>
        <dbReference type="WBParaSite" id="SBAD_0000507101-mRNA-1"/>
    </source>
</evidence>
<accession>A0A183IMM6</accession>
<keyword evidence="2" id="KW-0677">Repeat</keyword>
<evidence type="ECO:0000256" key="3">
    <source>
        <dbReference type="ARBA" id="ARBA00023157"/>
    </source>
</evidence>
<evidence type="ECO:0000259" key="5">
    <source>
        <dbReference type="PROSITE" id="PS50026"/>
    </source>
</evidence>
<dbReference type="InterPro" id="IPR000152">
    <property type="entry name" value="EGF-type_Asp/Asn_hydroxyl_site"/>
</dbReference>
<dbReference type="Pfam" id="PF07645">
    <property type="entry name" value="EGF_CA"/>
    <property type="match status" value="1"/>
</dbReference>
<name>A0A183IMM6_9BILA</name>
<dbReference type="InterPro" id="IPR000742">
    <property type="entry name" value="EGF"/>
</dbReference>
<keyword evidence="1 4" id="KW-0245">EGF-like domain</keyword>
<keyword evidence="3" id="KW-1015">Disulfide bond</keyword>
<dbReference type="Pfam" id="PF00008">
    <property type="entry name" value="EGF"/>
    <property type="match status" value="1"/>
</dbReference>